<keyword evidence="1" id="KW-1133">Transmembrane helix</keyword>
<evidence type="ECO:0000256" key="1">
    <source>
        <dbReference type="SAM" id="Phobius"/>
    </source>
</evidence>
<dbReference type="OrthoDB" id="9796461at2"/>
<dbReference type="EMBL" id="CP012700">
    <property type="protein sequence ID" value="ALH82900.1"/>
    <property type="molecule type" value="Genomic_DNA"/>
</dbReference>
<keyword evidence="1" id="KW-0812">Transmembrane</keyword>
<gene>
    <name evidence="3" type="ORF">AN936_21840</name>
</gene>
<feature type="transmembrane region" description="Helical" evidence="1">
    <location>
        <begin position="166"/>
        <end position="184"/>
    </location>
</feature>
<evidence type="ECO:0000313" key="4">
    <source>
        <dbReference type="Proteomes" id="UP000058074"/>
    </source>
</evidence>
<feature type="domain" description="Acyltransferase 3" evidence="2">
    <location>
        <begin position="12"/>
        <end position="306"/>
    </location>
</feature>
<sequence>MHPRDQRLPTNNIQWLRLGFALQVLVTHAFGHFGKTLPHVVGNFPGVPAFFFVSGFLIYAAYLRSSPATYARNRFLRLFPGLAAVTIGTLAFVLSVRGVDDLALNPSIYLTWLVSQVTIAQPYNPAIFSDVGIGEMNGALWTITVEIIFYACVPILARIERRLPHAVIIFTAVSFALYAFRPVLEGVSLGGTRSLYGAMALTPIIWGWMFGAGILAYKYFDNVRPWLRYAPWALVPLIALAMIDNVADPFVGSRGNSLGLAYFLCYAALILWVAFDLPRIPLEADFSYGIYIWHMPVFNAFIEHGHMRPELAVPAACIAGALSWYLIENPANILRVTRGERVRLLTRRKMGHHAATF</sequence>
<feature type="transmembrane region" description="Helical" evidence="1">
    <location>
        <begin position="229"/>
        <end position="247"/>
    </location>
</feature>
<dbReference type="AlphaFoldDB" id="A0A0N9V2A6"/>
<evidence type="ECO:0000313" key="3">
    <source>
        <dbReference type="EMBL" id="ALH82900.1"/>
    </source>
</evidence>
<evidence type="ECO:0000259" key="2">
    <source>
        <dbReference type="Pfam" id="PF01757"/>
    </source>
</evidence>
<organism evidence="3 4">
    <name type="scientific">Sphingopyxis macrogoltabida</name>
    <name type="common">Sphingomonas macrogoltabidus</name>
    <dbReference type="NCBI Taxonomy" id="33050"/>
    <lineage>
        <taxon>Bacteria</taxon>
        <taxon>Pseudomonadati</taxon>
        <taxon>Pseudomonadota</taxon>
        <taxon>Alphaproteobacteria</taxon>
        <taxon>Sphingomonadales</taxon>
        <taxon>Sphingomonadaceae</taxon>
        <taxon>Sphingopyxis</taxon>
    </lineage>
</organism>
<dbReference type="PANTHER" id="PTHR23028">
    <property type="entry name" value="ACETYLTRANSFERASE"/>
    <property type="match status" value="1"/>
</dbReference>
<dbReference type="KEGG" id="smag:AN936_21840"/>
<dbReference type="Pfam" id="PF01757">
    <property type="entry name" value="Acyl_transf_3"/>
    <property type="match status" value="1"/>
</dbReference>
<dbReference type="Proteomes" id="UP000058074">
    <property type="component" value="Chromosome"/>
</dbReference>
<feature type="transmembrane region" description="Helical" evidence="1">
    <location>
        <begin position="259"/>
        <end position="277"/>
    </location>
</feature>
<dbReference type="InterPro" id="IPR002656">
    <property type="entry name" value="Acyl_transf_3_dom"/>
</dbReference>
<feature type="transmembrane region" description="Helical" evidence="1">
    <location>
        <begin position="75"/>
        <end position="96"/>
    </location>
</feature>
<reference evidence="3 4" key="1">
    <citation type="journal article" date="2015" name="Genome Announc.">
        <title>Complete Genome Sequence of Polypropylene Glycol- and Polyethylene Glycol-Degrading Sphingopyxis macrogoltabida Strain EY-1.</title>
        <authorList>
            <person name="Ohtsubo Y."/>
            <person name="Nagata Y."/>
            <person name="Numata M."/>
            <person name="Tsuchikane K."/>
            <person name="Hosoyama A."/>
            <person name="Yamazoe A."/>
            <person name="Tsuda M."/>
            <person name="Fujita N."/>
            <person name="Kawai F."/>
        </authorList>
    </citation>
    <scope>NUCLEOTIDE SEQUENCE [LARGE SCALE GENOMIC DNA]</scope>
    <source>
        <strain evidence="3 4">EY-1</strain>
    </source>
</reference>
<dbReference type="PANTHER" id="PTHR23028:SF53">
    <property type="entry name" value="ACYL_TRANSF_3 DOMAIN-CONTAINING PROTEIN"/>
    <property type="match status" value="1"/>
</dbReference>
<protein>
    <recommendedName>
        <fullName evidence="2">Acyltransferase 3 domain-containing protein</fullName>
    </recommendedName>
</protein>
<dbReference type="RefSeq" id="WP_054589877.1">
    <property type="nucleotide sequence ID" value="NZ_CP012700.1"/>
</dbReference>
<feature type="transmembrane region" description="Helical" evidence="1">
    <location>
        <begin position="15"/>
        <end position="34"/>
    </location>
</feature>
<feature type="transmembrane region" description="Helical" evidence="1">
    <location>
        <begin position="196"/>
        <end position="217"/>
    </location>
</feature>
<dbReference type="GO" id="GO:0016020">
    <property type="term" value="C:membrane"/>
    <property type="evidence" value="ECO:0007669"/>
    <property type="project" value="TreeGrafter"/>
</dbReference>
<dbReference type="InterPro" id="IPR050879">
    <property type="entry name" value="Acyltransferase_3"/>
</dbReference>
<feature type="transmembrane region" description="Helical" evidence="1">
    <location>
        <begin position="46"/>
        <end position="63"/>
    </location>
</feature>
<name>A0A0N9V2A6_SPHMC</name>
<dbReference type="GO" id="GO:0009103">
    <property type="term" value="P:lipopolysaccharide biosynthetic process"/>
    <property type="evidence" value="ECO:0007669"/>
    <property type="project" value="TreeGrafter"/>
</dbReference>
<proteinExistence type="predicted"/>
<keyword evidence="1" id="KW-0472">Membrane</keyword>
<feature type="transmembrane region" description="Helical" evidence="1">
    <location>
        <begin position="138"/>
        <end position="159"/>
    </location>
</feature>
<dbReference type="PATRIC" id="fig|33050.5.peg.4523"/>
<accession>A0A0N9V2A6</accession>
<dbReference type="GO" id="GO:0016747">
    <property type="term" value="F:acyltransferase activity, transferring groups other than amino-acyl groups"/>
    <property type="evidence" value="ECO:0007669"/>
    <property type="project" value="InterPro"/>
</dbReference>